<keyword evidence="14" id="KW-1185">Reference proteome</keyword>
<keyword evidence="7" id="KW-0106">Calcium</keyword>
<protein>
    <recommendedName>
        <fullName evidence="12">C2 domain-containing protein</fullName>
    </recommendedName>
</protein>
<evidence type="ECO:0000256" key="9">
    <source>
        <dbReference type="ARBA" id="ARBA00023136"/>
    </source>
</evidence>
<comment type="subcellular location">
    <subcellularLocation>
        <location evidence="2">Cell membrane</location>
    </subcellularLocation>
    <subcellularLocation>
        <location evidence="1">Nucleus</location>
    </subcellularLocation>
</comment>
<dbReference type="InterPro" id="IPR044562">
    <property type="entry name" value="CAR1-11"/>
</dbReference>
<evidence type="ECO:0000313" key="14">
    <source>
        <dbReference type="Proteomes" id="UP001189122"/>
    </source>
</evidence>
<dbReference type="SMART" id="SM00239">
    <property type="entry name" value="C2"/>
    <property type="match status" value="1"/>
</dbReference>
<feature type="domain" description="C2" evidence="12">
    <location>
        <begin position="1"/>
        <end position="111"/>
    </location>
</feature>
<evidence type="ECO:0000256" key="5">
    <source>
        <dbReference type="ARBA" id="ARBA00022682"/>
    </source>
</evidence>
<proteinExistence type="inferred from homology"/>
<keyword evidence="9" id="KW-0472">Membrane</keyword>
<dbReference type="Proteomes" id="UP001189122">
    <property type="component" value="Unassembled WGS sequence"/>
</dbReference>
<evidence type="ECO:0000256" key="6">
    <source>
        <dbReference type="ARBA" id="ARBA00022723"/>
    </source>
</evidence>
<reference evidence="14" key="1">
    <citation type="journal article" date="2020" name="Sci. Rep.">
        <title>Chromosome-scale genome assembly for the duckweed Spirodela intermedia, integrating cytogenetic maps, PacBio and Oxford Nanopore libraries.</title>
        <authorList>
            <person name="Hoang P.T.N."/>
            <person name="Fiebig A."/>
            <person name="Novak P."/>
            <person name="Macas J."/>
            <person name="Cao H.X."/>
            <person name="Stepanenko A."/>
            <person name="Chen G."/>
            <person name="Borisjuk N."/>
            <person name="Scholz U."/>
            <person name="Schubert I."/>
        </authorList>
    </citation>
    <scope>NUCLEOTIDE SEQUENCE [LARGE SCALE GENOMIC DNA]</scope>
</reference>
<comment type="caution">
    <text evidence="13">The sequence shown here is derived from an EMBL/GenBank/DDBJ whole genome shotgun (WGS) entry which is preliminary data.</text>
</comment>
<comment type="similarity">
    <text evidence="11">Belongs to the plant CAR protein family.</text>
</comment>
<evidence type="ECO:0000256" key="8">
    <source>
        <dbReference type="ARBA" id="ARBA00023121"/>
    </source>
</evidence>
<dbReference type="PANTHER" id="PTHR45933:SF5">
    <property type="entry name" value="PROTEIN C2-DOMAIN ABA-RELATED 4"/>
    <property type="match status" value="1"/>
</dbReference>
<sequence>MRDGQTREGSLKVRVVRGMNLAIRDFRSSDPYVVLRWRNKVLPHFSLSLQSDKNNVNPEWNEELTLYIQDPNISIKLEVLDKDTFTPDDPMGNAVINIQPLVEAGRVDLGTLDNDIIRIVSPNSTNCLVGESKIYIYNGKVVQDMILRLKDVECGEVELRLEWVNARRNW</sequence>
<dbReference type="Pfam" id="PF00168">
    <property type="entry name" value="C2"/>
    <property type="match status" value="1"/>
</dbReference>
<dbReference type="InterPro" id="IPR035892">
    <property type="entry name" value="C2_domain_sf"/>
</dbReference>
<keyword evidence="5" id="KW-0938">Abscisic acid signaling pathway</keyword>
<keyword evidence="4" id="KW-1003">Cell membrane</keyword>
<gene>
    <name evidence="13" type="ORF">SI7747_UN021560</name>
</gene>
<dbReference type="EMBL" id="CACRZD030000252">
    <property type="protein sequence ID" value="CAA6675218.1"/>
    <property type="molecule type" value="Genomic_DNA"/>
</dbReference>
<evidence type="ECO:0000256" key="1">
    <source>
        <dbReference type="ARBA" id="ARBA00004123"/>
    </source>
</evidence>
<name>A0ABN7EBD6_SPIIN</name>
<keyword evidence="10" id="KW-0539">Nucleus</keyword>
<evidence type="ECO:0000256" key="7">
    <source>
        <dbReference type="ARBA" id="ARBA00022837"/>
    </source>
</evidence>
<accession>A0ABN7EBD6</accession>
<evidence type="ECO:0000256" key="4">
    <source>
        <dbReference type="ARBA" id="ARBA00022475"/>
    </source>
</evidence>
<organism evidence="13 14">
    <name type="scientific">Spirodela intermedia</name>
    <name type="common">Intermediate duckweed</name>
    <dbReference type="NCBI Taxonomy" id="51605"/>
    <lineage>
        <taxon>Eukaryota</taxon>
        <taxon>Viridiplantae</taxon>
        <taxon>Streptophyta</taxon>
        <taxon>Embryophyta</taxon>
        <taxon>Tracheophyta</taxon>
        <taxon>Spermatophyta</taxon>
        <taxon>Magnoliopsida</taxon>
        <taxon>Liliopsida</taxon>
        <taxon>Araceae</taxon>
        <taxon>Lemnoideae</taxon>
        <taxon>Spirodela</taxon>
    </lineage>
</organism>
<evidence type="ECO:0000256" key="2">
    <source>
        <dbReference type="ARBA" id="ARBA00004236"/>
    </source>
</evidence>
<dbReference type="SUPFAM" id="SSF49562">
    <property type="entry name" value="C2 domain (Calcium/lipid-binding domain, CaLB)"/>
    <property type="match status" value="1"/>
</dbReference>
<evidence type="ECO:0000256" key="3">
    <source>
        <dbReference type="ARBA" id="ARBA00022468"/>
    </source>
</evidence>
<evidence type="ECO:0000259" key="12">
    <source>
        <dbReference type="PROSITE" id="PS50004"/>
    </source>
</evidence>
<dbReference type="PANTHER" id="PTHR45933">
    <property type="entry name" value="PROTEIN C2-DOMAIN ABA-RELATED 4"/>
    <property type="match status" value="1"/>
</dbReference>
<dbReference type="InterPro" id="IPR000008">
    <property type="entry name" value="C2_dom"/>
</dbReference>
<evidence type="ECO:0000256" key="10">
    <source>
        <dbReference type="ARBA" id="ARBA00023242"/>
    </source>
</evidence>
<keyword evidence="8" id="KW-0446">Lipid-binding</keyword>
<evidence type="ECO:0000256" key="11">
    <source>
        <dbReference type="ARBA" id="ARBA00024037"/>
    </source>
</evidence>
<keyword evidence="3" id="KW-0343">GTPase activation</keyword>
<evidence type="ECO:0000313" key="13">
    <source>
        <dbReference type="EMBL" id="CAA6675218.1"/>
    </source>
</evidence>
<dbReference type="Gene3D" id="2.60.40.150">
    <property type="entry name" value="C2 domain"/>
    <property type="match status" value="1"/>
</dbReference>
<dbReference type="PROSITE" id="PS50004">
    <property type="entry name" value="C2"/>
    <property type="match status" value="1"/>
</dbReference>
<keyword evidence="6" id="KW-0479">Metal-binding</keyword>